<dbReference type="InterPro" id="IPR002938">
    <property type="entry name" value="FAD-bd"/>
</dbReference>
<comment type="similarity">
    <text evidence="1">Belongs to the PheA/TfdB FAD monooxygenase family.</text>
</comment>
<dbReference type="GO" id="GO:0071949">
    <property type="term" value="F:FAD binding"/>
    <property type="evidence" value="ECO:0007669"/>
    <property type="project" value="InterPro"/>
</dbReference>
<evidence type="ECO:0000313" key="9">
    <source>
        <dbReference type="Proteomes" id="UP000054565"/>
    </source>
</evidence>
<dbReference type="Gene3D" id="3.40.30.20">
    <property type="match status" value="1"/>
</dbReference>
<keyword evidence="2" id="KW-0285">Flavoprotein</keyword>
<dbReference type="AlphaFoldDB" id="A0A0J6XZA2"/>
<sequence length="650" mass="72639">MSQEKYDIVIVGAGPVGLLLSLCLSRWGYKVKHIDNRPVPTKTGRADGIQPRSIEILRNLGLKRKIMAYEPAKVYNVAFWDPLPDGKGICRTGNWPSCPDFIDTRYPFTALLHQGKIERVFLEEIEKTGTVVERPSTVVGFKNDGKDPEYPVEVNLKDLDTNVHTTVRAKYLFGGEGARSFIREQQNIGIRHKDPIAHVWGVMDGVVRTNFPDIKTKCTIHSDHGSIMVIPREDDMVRLYVQLASSTDKDWNPRMTATVDQVKEAAAKVFKPFDITWDRIEWYSVYPIGQGISEKYTLDHRVFIGGDACHTHSPKAGQGMNTAFHDALNLAWKIHLVEGGMAKRDILTTYESERKMIAETLLDFDAKYAKLFSTRIPSVSEVDSALGRSKSDETNEFVKAFKSACEFTSGYGVVYTPNIFTWSPSHPAQSPLFNPKGVKLVPGRALPTCTVTRVLDANRVALEQEVPANGSFRVFVLAGDINKNKTALADFNSNLLKSRSFYSTYSRPADQAVSYFERHNPHSRFFSLLLVFANLRDEVEISSLPSTFQAYSHHIYTDDLSDRFVPDAKAPAHEKMGLEKGGVVVVRPDGHIACSVELVEGSGTVDALNQFFGSFSEKPLGGEAGQSRLYTFEVYRPPCEGQYYNSPTAL</sequence>
<evidence type="ECO:0000256" key="3">
    <source>
        <dbReference type="ARBA" id="ARBA00022827"/>
    </source>
</evidence>
<dbReference type="InterPro" id="IPR012941">
    <property type="entry name" value="Phe_hydrox_C_dim_dom"/>
</dbReference>
<dbReference type="Gene3D" id="3.50.50.60">
    <property type="entry name" value="FAD/NAD(P)-binding domain"/>
    <property type="match status" value="1"/>
</dbReference>
<evidence type="ECO:0000256" key="1">
    <source>
        <dbReference type="ARBA" id="ARBA00007801"/>
    </source>
</evidence>
<feature type="domain" description="FAD-binding" evidence="6">
    <location>
        <begin position="6"/>
        <end position="364"/>
    </location>
</feature>
<reference evidence="9" key="1">
    <citation type="journal article" date="2010" name="Genome Res.">
        <title>Population genomic sequencing of Coccidioides fungi reveals recent hybridization and transposon control.</title>
        <authorList>
            <person name="Neafsey D.E."/>
            <person name="Barker B.M."/>
            <person name="Sharpton T.J."/>
            <person name="Stajich J.E."/>
            <person name="Park D.J."/>
            <person name="Whiston E."/>
            <person name="Hung C.-Y."/>
            <person name="McMahan C."/>
            <person name="White J."/>
            <person name="Sykes S."/>
            <person name="Heiman D."/>
            <person name="Young S."/>
            <person name="Zeng Q."/>
            <person name="Abouelleil A."/>
            <person name="Aftuck L."/>
            <person name="Bessette D."/>
            <person name="Brown A."/>
            <person name="FitzGerald M."/>
            <person name="Lui A."/>
            <person name="Macdonald J.P."/>
            <person name="Priest M."/>
            <person name="Orbach M.J."/>
            <person name="Galgiani J.N."/>
            <person name="Kirkland T.N."/>
            <person name="Cole G.T."/>
            <person name="Birren B.W."/>
            <person name="Henn M.R."/>
            <person name="Taylor J.W."/>
            <person name="Rounsley S.D."/>
        </authorList>
    </citation>
    <scope>NUCLEOTIDE SEQUENCE [LARGE SCALE GENOMIC DNA]</scope>
    <source>
        <strain evidence="9">RMSCC 2394</strain>
    </source>
</reference>
<keyword evidence="5" id="KW-0472">Membrane</keyword>
<dbReference type="Gene3D" id="3.30.9.10">
    <property type="entry name" value="D-Amino Acid Oxidase, subunit A, domain 2"/>
    <property type="match status" value="1"/>
</dbReference>
<evidence type="ECO:0000256" key="2">
    <source>
        <dbReference type="ARBA" id="ARBA00022630"/>
    </source>
</evidence>
<evidence type="ECO:0000313" key="8">
    <source>
        <dbReference type="EMBL" id="KMP00099.1"/>
    </source>
</evidence>
<dbReference type="SUPFAM" id="SSF54373">
    <property type="entry name" value="FAD-linked reductases, C-terminal domain"/>
    <property type="match status" value="1"/>
</dbReference>
<dbReference type="Pfam" id="PF01494">
    <property type="entry name" value="FAD_binding_3"/>
    <property type="match status" value="1"/>
</dbReference>
<dbReference type="InterPro" id="IPR036249">
    <property type="entry name" value="Thioredoxin-like_sf"/>
</dbReference>
<dbReference type="PANTHER" id="PTHR43004:SF7">
    <property type="entry name" value="P-HYDROXYBENZOATE-M-HYDROXYLASE"/>
    <property type="match status" value="1"/>
</dbReference>
<dbReference type="OrthoDB" id="1716816at2759"/>
<gene>
    <name evidence="8" type="ORF">CIRG_00241</name>
</gene>
<keyword evidence="8" id="KW-0503">Monooxygenase</keyword>
<protein>
    <submittedName>
        <fullName evidence="8">Phenol 2-monooxygenase</fullName>
    </submittedName>
</protein>
<evidence type="ECO:0000259" key="6">
    <source>
        <dbReference type="Pfam" id="PF01494"/>
    </source>
</evidence>
<dbReference type="Pfam" id="PF07976">
    <property type="entry name" value="Phe_hydrox_dim"/>
    <property type="match status" value="1"/>
</dbReference>
<dbReference type="SUPFAM" id="SSF52833">
    <property type="entry name" value="Thioredoxin-like"/>
    <property type="match status" value="1"/>
</dbReference>
<dbReference type="InterPro" id="IPR038220">
    <property type="entry name" value="PHOX_C_sf"/>
</dbReference>
<accession>A0A0J6XZA2</accession>
<name>A0A0J6XZA2_COCIT</name>
<keyword evidence="4" id="KW-0560">Oxidoreductase</keyword>
<feature type="domain" description="Phenol hydroxylase-like C-terminal dimerisation" evidence="7">
    <location>
        <begin position="413"/>
        <end position="618"/>
    </location>
</feature>
<dbReference type="SUPFAM" id="SSF51905">
    <property type="entry name" value="FAD/NAD(P)-binding domain"/>
    <property type="match status" value="1"/>
</dbReference>
<dbReference type="CDD" id="cd02979">
    <property type="entry name" value="PHOX_C"/>
    <property type="match status" value="1"/>
</dbReference>
<dbReference type="PANTHER" id="PTHR43004">
    <property type="entry name" value="TRK SYSTEM POTASSIUM UPTAKE PROTEIN"/>
    <property type="match status" value="1"/>
</dbReference>
<dbReference type="STRING" id="404692.A0A0J6XZA2"/>
<keyword evidence="3" id="KW-0274">FAD</keyword>
<dbReference type="GO" id="GO:0016709">
    <property type="term" value="F:oxidoreductase activity, acting on paired donors, with incorporation or reduction of molecular oxygen, NAD(P)H as one donor, and incorporation of one atom of oxygen"/>
    <property type="evidence" value="ECO:0007669"/>
    <property type="project" value="UniProtKB-ARBA"/>
</dbReference>
<proteinExistence type="inferred from homology"/>
<keyword evidence="5" id="KW-1133">Transmembrane helix</keyword>
<evidence type="ECO:0000259" key="7">
    <source>
        <dbReference type="Pfam" id="PF07976"/>
    </source>
</evidence>
<dbReference type="PRINTS" id="PR00420">
    <property type="entry name" value="RNGMNOXGNASE"/>
</dbReference>
<dbReference type="InterPro" id="IPR050641">
    <property type="entry name" value="RIFMO-like"/>
</dbReference>
<evidence type="ECO:0000256" key="4">
    <source>
        <dbReference type="ARBA" id="ARBA00023002"/>
    </source>
</evidence>
<dbReference type="InterPro" id="IPR036188">
    <property type="entry name" value="FAD/NAD-bd_sf"/>
</dbReference>
<organism evidence="8 9">
    <name type="scientific">Coccidioides immitis RMSCC 2394</name>
    <dbReference type="NCBI Taxonomy" id="404692"/>
    <lineage>
        <taxon>Eukaryota</taxon>
        <taxon>Fungi</taxon>
        <taxon>Dikarya</taxon>
        <taxon>Ascomycota</taxon>
        <taxon>Pezizomycotina</taxon>
        <taxon>Eurotiomycetes</taxon>
        <taxon>Eurotiomycetidae</taxon>
        <taxon>Onygenales</taxon>
        <taxon>Onygenaceae</taxon>
        <taxon>Coccidioides</taxon>
    </lineage>
</organism>
<keyword evidence="5" id="KW-0812">Transmembrane</keyword>
<dbReference type="Proteomes" id="UP000054565">
    <property type="component" value="Unassembled WGS sequence"/>
</dbReference>
<evidence type="ECO:0000256" key="5">
    <source>
        <dbReference type="SAM" id="Phobius"/>
    </source>
</evidence>
<dbReference type="EMBL" id="DS028093">
    <property type="protein sequence ID" value="KMP00099.1"/>
    <property type="molecule type" value="Genomic_DNA"/>
</dbReference>
<feature type="transmembrane region" description="Helical" evidence="5">
    <location>
        <begin position="7"/>
        <end position="29"/>
    </location>
</feature>